<proteinExistence type="inferred from homology"/>
<dbReference type="EMBL" id="JAKXMK010000012">
    <property type="protein sequence ID" value="MCH6167164.1"/>
    <property type="molecule type" value="Genomic_DNA"/>
</dbReference>
<dbReference type="InterPro" id="IPR001031">
    <property type="entry name" value="Thioesterase"/>
</dbReference>
<dbReference type="PANTHER" id="PTHR11487">
    <property type="entry name" value="THIOESTERASE"/>
    <property type="match status" value="1"/>
</dbReference>
<accession>A0ABS9TF47</accession>
<sequence length="245" mass="26684">MTVIGAGAWLPRQPSPAAAGRVFCLPHAGYGAGVFGKWPDRLSGIEFLPVELPGRLTRFGESMPDTFGELAHDMIDGLGRYLDVPFAFFGHCWSGLIAYDVTTQLQAADGPSPACLYVSSQVAPQDGPVGRMLDMDDAALTAELESTIRAQGKDPHPQLVAVCLAMLRADVELNRRYIVPEPLRVTCPITAIGWTDDDEVRPEQMAGWSMCGDTTFERFDGHHERFLDAPPELLEALCAGIRRSV</sequence>
<evidence type="ECO:0000313" key="4">
    <source>
        <dbReference type="Proteomes" id="UP001299970"/>
    </source>
</evidence>
<dbReference type="InterPro" id="IPR029058">
    <property type="entry name" value="AB_hydrolase_fold"/>
</dbReference>
<comment type="caution">
    <text evidence="3">The sequence shown here is derived from an EMBL/GenBank/DDBJ whole genome shotgun (WGS) entry which is preliminary data.</text>
</comment>
<organism evidence="3 4">
    <name type="scientific">Pseudonocardia alaniniphila</name>
    <dbReference type="NCBI Taxonomy" id="75291"/>
    <lineage>
        <taxon>Bacteria</taxon>
        <taxon>Bacillati</taxon>
        <taxon>Actinomycetota</taxon>
        <taxon>Actinomycetes</taxon>
        <taxon>Pseudonocardiales</taxon>
        <taxon>Pseudonocardiaceae</taxon>
        <taxon>Pseudonocardia</taxon>
    </lineage>
</organism>
<dbReference type="Proteomes" id="UP001299970">
    <property type="component" value="Unassembled WGS sequence"/>
</dbReference>
<dbReference type="PANTHER" id="PTHR11487:SF0">
    <property type="entry name" value="S-ACYL FATTY ACID SYNTHASE THIOESTERASE, MEDIUM CHAIN"/>
    <property type="match status" value="1"/>
</dbReference>
<evidence type="ECO:0000256" key="1">
    <source>
        <dbReference type="ARBA" id="ARBA00007169"/>
    </source>
</evidence>
<dbReference type="RefSeq" id="WP_241037402.1">
    <property type="nucleotide sequence ID" value="NZ_BAAAJF010000015.1"/>
</dbReference>
<dbReference type="Pfam" id="PF00975">
    <property type="entry name" value="Thioesterase"/>
    <property type="match status" value="1"/>
</dbReference>
<gene>
    <name evidence="3" type="ORF">MMF94_15890</name>
</gene>
<dbReference type="SUPFAM" id="SSF53474">
    <property type="entry name" value="alpha/beta-Hydrolases"/>
    <property type="match status" value="1"/>
</dbReference>
<comment type="similarity">
    <text evidence="1">Belongs to the thioesterase family.</text>
</comment>
<keyword evidence="4" id="KW-1185">Reference proteome</keyword>
<evidence type="ECO:0000259" key="2">
    <source>
        <dbReference type="Pfam" id="PF00975"/>
    </source>
</evidence>
<feature type="domain" description="Thioesterase" evidence="2">
    <location>
        <begin position="21"/>
        <end position="237"/>
    </location>
</feature>
<evidence type="ECO:0000313" key="3">
    <source>
        <dbReference type="EMBL" id="MCH6167164.1"/>
    </source>
</evidence>
<protein>
    <submittedName>
        <fullName evidence="3">Thioesterase domain-containing protein</fullName>
    </submittedName>
</protein>
<reference evidence="3 4" key="1">
    <citation type="submission" date="2022-03" db="EMBL/GenBank/DDBJ databases">
        <title>Pseudonocardia alaer sp. nov., a novel actinomycete isolated from reed forest soil.</title>
        <authorList>
            <person name="Wang L."/>
        </authorList>
    </citation>
    <scope>NUCLEOTIDE SEQUENCE [LARGE SCALE GENOMIC DNA]</scope>
    <source>
        <strain evidence="3 4">Y-16303</strain>
    </source>
</reference>
<name>A0ABS9TF47_9PSEU</name>
<dbReference type="InterPro" id="IPR012223">
    <property type="entry name" value="TEII"/>
</dbReference>
<dbReference type="Gene3D" id="3.40.50.1820">
    <property type="entry name" value="alpha/beta hydrolase"/>
    <property type="match status" value="1"/>
</dbReference>